<sequence length="285" mass="32972">MGEYVIIITTGVFTIYIENYRFLFHKKTNLGVDTMFQISNKSLLMPSDKYVMLREKYDYNSQDCKFEIMQTGNLYNVGKFIGVFAREVPNGKPHGINLRRFESIIQEVFKDCYDAFISNNLPDLHIINLKQISSAIVYWKMTSQGGRAKLKVENLLAKWSDDTVKRLMNAYEKKDMSLFRIGGVRIPTATAFMRFLFPDDFGIMDSRVVGNYTQPNGITTLSLRNDGYINDTKQNIIKYETEYIIFLRGQAASLNKLGIKFRDVNEQGKIFLTTFRSSDIEMSLF</sequence>
<keyword evidence="2" id="KW-1185">Reference proteome</keyword>
<dbReference type="AlphaFoldDB" id="A0A1M4PPH4"/>
<dbReference type="Proteomes" id="UP000245423">
    <property type="component" value="Chromosome 1"/>
</dbReference>
<protein>
    <submittedName>
        <fullName evidence="1">Uncharacterized protein</fullName>
    </submittedName>
</protein>
<reference evidence="1 2" key="1">
    <citation type="submission" date="2016-11" db="EMBL/GenBank/DDBJ databases">
        <authorList>
            <person name="Manzoor S."/>
        </authorList>
    </citation>
    <scope>NUCLEOTIDE SEQUENCE [LARGE SCALE GENOMIC DNA]</scope>
    <source>
        <strain evidence="1">Clostridium ultunense strain Esp</strain>
    </source>
</reference>
<gene>
    <name evidence="1" type="ORF">CUESP1_2011</name>
</gene>
<proteinExistence type="predicted"/>
<name>A0A1M4PPH4_9FIRM</name>
<organism evidence="1 2">
    <name type="scientific">[Clostridium] ultunense Esp</name>
    <dbReference type="NCBI Taxonomy" id="1288971"/>
    <lineage>
        <taxon>Bacteria</taxon>
        <taxon>Bacillati</taxon>
        <taxon>Bacillota</taxon>
        <taxon>Tissierellia</taxon>
        <taxon>Tissierellales</taxon>
        <taxon>Tepidimicrobiaceae</taxon>
        <taxon>Schnuerera</taxon>
    </lineage>
</organism>
<evidence type="ECO:0000313" key="1">
    <source>
        <dbReference type="EMBL" id="SHD77368.1"/>
    </source>
</evidence>
<dbReference type="EMBL" id="LT669839">
    <property type="protein sequence ID" value="SHD77368.1"/>
    <property type="molecule type" value="Genomic_DNA"/>
</dbReference>
<accession>A0A1M4PPH4</accession>
<evidence type="ECO:0000313" key="2">
    <source>
        <dbReference type="Proteomes" id="UP000245423"/>
    </source>
</evidence>